<dbReference type="InterPro" id="IPR023214">
    <property type="entry name" value="HAD_sf"/>
</dbReference>
<gene>
    <name evidence="2" type="ORF">PG991_003219</name>
</gene>
<keyword evidence="3" id="KW-1185">Reference proteome</keyword>
<accession>A0ABR1SHL3</accession>
<dbReference type="Pfam" id="PF13419">
    <property type="entry name" value="HAD_2"/>
    <property type="match status" value="1"/>
</dbReference>
<dbReference type="Gene3D" id="3.40.50.1000">
    <property type="entry name" value="HAD superfamily/HAD-like"/>
    <property type="match status" value="1"/>
</dbReference>
<dbReference type="NCBIfam" id="TIGR01549">
    <property type="entry name" value="HAD-SF-IA-v1"/>
    <property type="match status" value="1"/>
</dbReference>
<evidence type="ECO:0000259" key="1">
    <source>
        <dbReference type="Pfam" id="PF06985"/>
    </source>
</evidence>
<organism evidence="2 3">
    <name type="scientific">Apiospora marii</name>
    <dbReference type="NCBI Taxonomy" id="335849"/>
    <lineage>
        <taxon>Eukaryota</taxon>
        <taxon>Fungi</taxon>
        <taxon>Dikarya</taxon>
        <taxon>Ascomycota</taxon>
        <taxon>Pezizomycotina</taxon>
        <taxon>Sordariomycetes</taxon>
        <taxon>Xylariomycetidae</taxon>
        <taxon>Amphisphaeriales</taxon>
        <taxon>Apiosporaceae</taxon>
        <taxon>Apiospora</taxon>
    </lineage>
</organism>
<reference evidence="2 3" key="1">
    <citation type="submission" date="2023-01" db="EMBL/GenBank/DDBJ databases">
        <title>Analysis of 21 Apiospora genomes using comparative genomics revels a genus with tremendous synthesis potential of carbohydrate active enzymes and secondary metabolites.</title>
        <authorList>
            <person name="Sorensen T."/>
        </authorList>
    </citation>
    <scope>NUCLEOTIDE SEQUENCE [LARGE SCALE GENOMIC DNA]</scope>
    <source>
        <strain evidence="2 3">CBS 20057</strain>
    </source>
</reference>
<evidence type="ECO:0000313" key="2">
    <source>
        <dbReference type="EMBL" id="KAK8033821.1"/>
    </source>
</evidence>
<dbReference type="SUPFAM" id="SSF56784">
    <property type="entry name" value="HAD-like"/>
    <property type="match status" value="1"/>
</dbReference>
<sequence length="820" mass="92459">MQDEEDQCPTCYGIHIRRFFIENAEPGCSSCQVLARSLRHFYPPEGPRGKVNLIPDYFPDGSPYVQISDKNDEDGSPAGIVFHVTREGDAQSVAQNVGGFFDNLAVRRDIEEVPSGPSSVDQITTWIRRCRESHAKCQRETPPLPTRVIDVSTGDGNCRLYESHGERAEYIALSHCWGKITILTTLKKNVKAHTHCIKLETLPKTFQEAIQTTRNLGVRYLWIDSLCIVQDDAQDWARESAMMASIYRNAYLTLAATAANDGSEGLFKRRKVDTYSYALSGAQDGTDDDVTIRAMMHRKHDCLRAVDDLSESGLASLPLMTRAWCFQERLLSSRILHFAADEMIWECQEATSCECDRVEDYPQHDWNKLTGEDTIAQEVPDRTLFRLPGSEKHWFRLIRTYTVLNITKDFDRLPALSGIASSLIAADEYMAGIRRGRALQDLLWATTASPPPRRPDTYVAPSWSWASVMGRIMHDLPWNMDWAHRPEVSGGLAQVKSISTVKSTVDLFGRVQAGELRIHGTYFKARVRQKDESEIIGSTFGRHWLTLEIPDLPPSVWPTEPMLDTVEDARDAVGRSVRILALWSLYGQIKFLILARQSRVPSRFRRIGLVGMFPFGVREGNTKVKKSTFDEFLEKGRKSDITIKKVKEFFAAVGMAEPSPTEAKEFRDIYKRAYRDARRATPGSIETLSRLREHGYLLAILTNGRTEDQTEKAKVIGVHHLVHHLITSEEAGCAKPDPRIFELVLDRLGTTADTTRMVGESPSSDIKGALDAGIRPILYSPLVQGSECLLFEQEVPVVHHMSQLLRLVVLTYLDPVHCPV</sequence>
<dbReference type="EMBL" id="JAQQWI010000006">
    <property type="protein sequence ID" value="KAK8033821.1"/>
    <property type="molecule type" value="Genomic_DNA"/>
</dbReference>
<protein>
    <submittedName>
        <fullName evidence="2">Heterokaryon incompatibility protein-domain-containing protein</fullName>
    </submittedName>
</protein>
<comment type="caution">
    <text evidence="2">The sequence shown here is derived from an EMBL/GenBank/DDBJ whole genome shotgun (WGS) entry which is preliminary data.</text>
</comment>
<dbReference type="InterPro" id="IPR036412">
    <property type="entry name" value="HAD-like_sf"/>
</dbReference>
<name>A0ABR1SHL3_9PEZI</name>
<dbReference type="PANTHER" id="PTHR33112:SF9">
    <property type="entry name" value="HETEROKARYON INCOMPATIBILITY DOMAIN-CONTAINING PROTEIN"/>
    <property type="match status" value="1"/>
</dbReference>
<dbReference type="Pfam" id="PF06985">
    <property type="entry name" value="HET"/>
    <property type="match status" value="1"/>
</dbReference>
<feature type="domain" description="Heterokaryon incompatibility" evidence="1">
    <location>
        <begin position="170"/>
        <end position="328"/>
    </location>
</feature>
<dbReference type="InterPro" id="IPR010730">
    <property type="entry name" value="HET"/>
</dbReference>
<dbReference type="PANTHER" id="PTHR33112">
    <property type="entry name" value="DOMAIN PROTEIN, PUTATIVE-RELATED"/>
    <property type="match status" value="1"/>
</dbReference>
<dbReference type="Proteomes" id="UP001396898">
    <property type="component" value="Unassembled WGS sequence"/>
</dbReference>
<evidence type="ECO:0000313" key="3">
    <source>
        <dbReference type="Proteomes" id="UP001396898"/>
    </source>
</evidence>
<dbReference type="InterPro" id="IPR006439">
    <property type="entry name" value="HAD-SF_hydro_IA"/>
</dbReference>
<dbReference type="InterPro" id="IPR041492">
    <property type="entry name" value="HAD_2"/>
</dbReference>
<proteinExistence type="predicted"/>
<dbReference type="PRINTS" id="PR00413">
    <property type="entry name" value="HADHALOGNASE"/>
</dbReference>